<dbReference type="InterPro" id="IPR020094">
    <property type="entry name" value="TruA/RsuA/RluB/E/F_N"/>
</dbReference>
<dbReference type="Gene3D" id="3.30.70.1560">
    <property type="entry name" value="Alpha-L RNA-binding motif"/>
    <property type="match status" value="1"/>
</dbReference>
<keyword evidence="2 4" id="KW-0413">Isomerase</keyword>
<organism evidence="6 7">
    <name type="scientific">Helicobacter gastrofelis</name>
    <dbReference type="NCBI Taxonomy" id="2849642"/>
    <lineage>
        <taxon>Bacteria</taxon>
        <taxon>Pseudomonadati</taxon>
        <taxon>Campylobacterota</taxon>
        <taxon>Epsilonproteobacteria</taxon>
        <taxon>Campylobacterales</taxon>
        <taxon>Helicobacteraceae</taxon>
        <taxon>Helicobacter</taxon>
    </lineage>
</organism>
<proteinExistence type="inferred from homology"/>
<dbReference type="CDD" id="cd00165">
    <property type="entry name" value="S4"/>
    <property type="match status" value="1"/>
</dbReference>
<reference evidence="6 7" key="1">
    <citation type="submission" date="2021-07" db="EMBL/GenBank/DDBJ databases">
        <title>Novel Helicobacter sp. Isolated from a cat.</title>
        <authorList>
            <person name="Rimbara E."/>
            <person name="Suzuki M."/>
        </authorList>
    </citation>
    <scope>NUCLEOTIDE SEQUENCE [LARGE SCALE GENOMIC DNA]</scope>
    <source>
        <strain evidence="7">NHP19-012</strain>
    </source>
</reference>
<dbReference type="SUPFAM" id="SSF55120">
    <property type="entry name" value="Pseudouridine synthase"/>
    <property type="match status" value="1"/>
</dbReference>
<dbReference type="PROSITE" id="PS50889">
    <property type="entry name" value="S4"/>
    <property type="match status" value="1"/>
</dbReference>
<sequence>MRLNQFLAHNIPCSRRAADALIAEGRVKVKHTKATFTTPFSPKDKIFVDGKLLRPKKHEHFSVIVYHKPKGELVSHKDDRGRKAIFDSLDKKFQHFTPIGRLDYASMGLLLLSDSKKVVDTLMHSRLERTYLVKIDGSVTQAMLDAFENGLETTSKEGAHEKSRIESIHIAPMQAMVLKSSRNYSKLKLTLQEGQNRELRRFFGHFKREVLDLKRVSFGFVSLNALPVGKTRYLNAKEYKHLHAFLNQLGEENG</sequence>
<dbReference type="NCBIfam" id="TIGR00093">
    <property type="entry name" value="pseudouridine synthase"/>
    <property type="match status" value="1"/>
</dbReference>
<protein>
    <recommendedName>
        <fullName evidence="4">Pseudouridine synthase</fullName>
        <ecNumber evidence="4">5.4.99.-</ecNumber>
    </recommendedName>
</protein>
<dbReference type="InterPro" id="IPR042092">
    <property type="entry name" value="PsdUridine_s_RsuA/RluB/E/F_cat"/>
</dbReference>
<evidence type="ECO:0000256" key="2">
    <source>
        <dbReference type="ARBA" id="ARBA00023235"/>
    </source>
</evidence>
<evidence type="ECO:0000256" key="4">
    <source>
        <dbReference type="RuleBase" id="RU003887"/>
    </source>
</evidence>
<dbReference type="EMBL" id="AP024819">
    <property type="protein sequence ID" value="BCZ19839.1"/>
    <property type="molecule type" value="Genomic_DNA"/>
</dbReference>
<dbReference type="InterPro" id="IPR000748">
    <property type="entry name" value="PsdUridine_synth_RsuA/RluB/E/F"/>
</dbReference>
<evidence type="ECO:0000313" key="6">
    <source>
        <dbReference type="EMBL" id="BCZ19839.1"/>
    </source>
</evidence>
<dbReference type="PANTHER" id="PTHR47683:SF2">
    <property type="entry name" value="RNA-BINDING S4 DOMAIN-CONTAINING PROTEIN"/>
    <property type="match status" value="1"/>
</dbReference>
<feature type="domain" description="RNA-binding S4" evidence="5">
    <location>
        <begin position="1"/>
        <end position="60"/>
    </location>
</feature>
<dbReference type="InterPro" id="IPR018496">
    <property type="entry name" value="PsdUridine_synth_RsuA/RluB_CS"/>
</dbReference>
<dbReference type="InterPro" id="IPR050343">
    <property type="entry name" value="RsuA_PseudoU_synthase"/>
</dbReference>
<dbReference type="EC" id="5.4.99.-" evidence="4"/>
<dbReference type="InterPro" id="IPR036986">
    <property type="entry name" value="S4_RNA-bd_sf"/>
</dbReference>
<keyword evidence="3" id="KW-0694">RNA-binding</keyword>
<dbReference type="InterPro" id="IPR020103">
    <property type="entry name" value="PsdUridine_synth_cat_dom_sf"/>
</dbReference>
<dbReference type="Gene3D" id="3.10.290.10">
    <property type="entry name" value="RNA-binding S4 domain"/>
    <property type="match status" value="1"/>
</dbReference>
<evidence type="ECO:0000259" key="5">
    <source>
        <dbReference type="SMART" id="SM00363"/>
    </source>
</evidence>
<evidence type="ECO:0000256" key="3">
    <source>
        <dbReference type="PROSITE-ProRule" id="PRU00182"/>
    </source>
</evidence>
<accession>A0ABN6I8B0</accession>
<keyword evidence="7" id="KW-1185">Reference proteome</keyword>
<dbReference type="Pfam" id="PF00849">
    <property type="entry name" value="PseudoU_synth_2"/>
    <property type="match status" value="1"/>
</dbReference>
<dbReference type="InterPro" id="IPR002942">
    <property type="entry name" value="S4_RNA-bd"/>
</dbReference>
<evidence type="ECO:0000256" key="1">
    <source>
        <dbReference type="ARBA" id="ARBA00008348"/>
    </source>
</evidence>
<dbReference type="SMART" id="SM00363">
    <property type="entry name" value="S4"/>
    <property type="match status" value="1"/>
</dbReference>
<dbReference type="Gene3D" id="3.30.70.580">
    <property type="entry name" value="Pseudouridine synthase I, catalytic domain, N-terminal subdomain"/>
    <property type="match status" value="1"/>
</dbReference>
<dbReference type="InterPro" id="IPR006145">
    <property type="entry name" value="PsdUridine_synth_RsuA/RluA"/>
</dbReference>
<dbReference type="PANTHER" id="PTHR47683">
    <property type="entry name" value="PSEUDOURIDINE SYNTHASE FAMILY PROTEIN-RELATED"/>
    <property type="match status" value="1"/>
</dbReference>
<dbReference type="RefSeq" id="WP_221271723.1">
    <property type="nucleotide sequence ID" value="NZ_AP024819.1"/>
</dbReference>
<dbReference type="Proteomes" id="UP000826146">
    <property type="component" value="Chromosome"/>
</dbReference>
<evidence type="ECO:0000313" key="7">
    <source>
        <dbReference type="Proteomes" id="UP000826146"/>
    </source>
</evidence>
<dbReference type="SUPFAM" id="SSF55174">
    <property type="entry name" value="Alpha-L RNA-binding motif"/>
    <property type="match status" value="1"/>
</dbReference>
<gene>
    <name evidence="6" type="primary">rluB</name>
    <name evidence="6" type="ORF">NHP190012_14810</name>
</gene>
<comment type="similarity">
    <text evidence="1 4">Belongs to the pseudouridine synthase RsuA family.</text>
</comment>
<name>A0ABN6I8B0_9HELI</name>
<dbReference type="PROSITE" id="PS01149">
    <property type="entry name" value="PSI_RSU"/>
    <property type="match status" value="1"/>
</dbReference>